<dbReference type="EMBL" id="BPVZ01000779">
    <property type="protein sequence ID" value="GKV52603.1"/>
    <property type="molecule type" value="Genomic_DNA"/>
</dbReference>
<evidence type="ECO:0000313" key="1">
    <source>
        <dbReference type="EMBL" id="GKV52603.1"/>
    </source>
</evidence>
<dbReference type="AlphaFoldDB" id="A0AAV5MT46"/>
<dbReference type="Proteomes" id="UP001054252">
    <property type="component" value="Unassembled WGS sequence"/>
</dbReference>
<accession>A0AAV5MT46</accession>
<organism evidence="1 2">
    <name type="scientific">Rubroshorea leprosula</name>
    <dbReference type="NCBI Taxonomy" id="152421"/>
    <lineage>
        <taxon>Eukaryota</taxon>
        <taxon>Viridiplantae</taxon>
        <taxon>Streptophyta</taxon>
        <taxon>Embryophyta</taxon>
        <taxon>Tracheophyta</taxon>
        <taxon>Spermatophyta</taxon>
        <taxon>Magnoliopsida</taxon>
        <taxon>eudicotyledons</taxon>
        <taxon>Gunneridae</taxon>
        <taxon>Pentapetalae</taxon>
        <taxon>rosids</taxon>
        <taxon>malvids</taxon>
        <taxon>Malvales</taxon>
        <taxon>Dipterocarpaceae</taxon>
        <taxon>Rubroshorea</taxon>
    </lineage>
</organism>
<proteinExistence type="predicted"/>
<protein>
    <submittedName>
        <fullName evidence="1">Uncharacterized protein</fullName>
    </submittedName>
</protein>
<keyword evidence="2" id="KW-1185">Reference proteome</keyword>
<comment type="caution">
    <text evidence="1">The sequence shown here is derived from an EMBL/GenBank/DDBJ whole genome shotgun (WGS) entry which is preliminary data.</text>
</comment>
<evidence type="ECO:0000313" key="2">
    <source>
        <dbReference type="Proteomes" id="UP001054252"/>
    </source>
</evidence>
<gene>
    <name evidence="1" type="ORF">SLEP1_g59179</name>
</gene>
<sequence>MLFSCAPVRSYTRCAFSPFLDPTRPGWDVIRPKRGWQYSRLAVKAWWAIPILGQSTPALKTIISNFNALSLPQCNSVCESSVKE</sequence>
<name>A0AAV5MT46_9ROSI</name>
<reference evidence="1 2" key="1">
    <citation type="journal article" date="2021" name="Commun. Biol.">
        <title>The genome of Shorea leprosula (Dipterocarpaceae) highlights the ecological relevance of drought in aseasonal tropical rainforests.</title>
        <authorList>
            <person name="Ng K.K.S."/>
            <person name="Kobayashi M.J."/>
            <person name="Fawcett J.A."/>
            <person name="Hatakeyama M."/>
            <person name="Paape T."/>
            <person name="Ng C.H."/>
            <person name="Ang C.C."/>
            <person name="Tnah L.H."/>
            <person name="Lee C.T."/>
            <person name="Nishiyama T."/>
            <person name="Sese J."/>
            <person name="O'Brien M.J."/>
            <person name="Copetti D."/>
            <person name="Mohd Noor M.I."/>
            <person name="Ong R.C."/>
            <person name="Putra M."/>
            <person name="Sireger I.Z."/>
            <person name="Indrioko S."/>
            <person name="Kosugi Y."/>
            <person name="Izuno A."/>
            <person name="Isagi Y."/>
            <person name="Lee S.L."/>
            <person name="Shimizu K.K."/>
        </authorList>
    </citation>
    <scope>NUCLEOTIDE SEQUENCE [LARGE SCALE GENOMIC DNA]</scope>
    <source>
        <strain evidence="1">214</strain>
    </source>
</reference>